<dbReference type="Proteomes" id="UP000002729">
    <property type="component" value="Unassembled WGS sequence"/>
</dbReference>
<dbReference type="RefSeq" id="XP_009035645.1">
    <property type="nucleotide sequence ID" value="XM_009037397.1"/>
</dbReference>
<protein>
    <recommendedName>
        <fullName evidence="2">Centromere protein J C-terminal domain-containing protein</fullName>
    </recommendedName>
</protein>
<organism evidence="4">
    <name type="scientific">Aureococcus anophagefferens</name>
    <name type="common">Harmful bloom alga</name>
    <dbReference type="NCBI Taxonomy" id="44056"/>
    <lineage>
        <taxon>Eukaryota</taxon>
        <taxon>Sar</taxon>
        <taxon>Stramenopiles</taxon>
        <taxon>Ochrophyta</taxon>
        <taxon>Pelagophyceae</taxon>
        <taxon>Pelagomonadales</taxon>
        <taxon>Pelagomonadaceae</taxon>
        <taxon>Aureococcus</taxon>
    </lineage>
</organism>
<evidence type="ECO:0000313" key="3">
    <source>
        <dbReference type="EMBL" id="EGB09591.1"/>
    </source>
</evidence>
<dbReference type="PANTHER" id="PTHR10331:SF6">
    <property type="entry name" value="SPINDLE ASSEMBLY ABNORMAL 4"/>
    <property type="match status" value="1"/>
</dbReference>
<dbReference type="KEGG" id="aaf:AURANDRAFT_15226"/>
<feature type="non-terminal residue" evidence="3">
    <location>
        <position position="117"/>
    </location>
</feature>
<evidence type="ECO:0000313" key="4">
    <source>
        <dbReference type="Proteomes" id="UP000002729"/>
    </source>
</evidence>
<dbReference type="GeneID" id="20218480"/>
<dbReference type="PANTHER" id="PTHR10331">
    <property type="entry name" value="T COMPLEX PROTEIN 10"/>
    <property type="match status" value="1"/>
</dbReference>
<gene>
    <name evidence="3" type="ORF">AURANDRAFT_15226</name>
</gene>
<dbReference type="InParanoid" id="F0Y632"/>
<dbReference type="EMBL" id="GL833125">
    <property type="protein sequence ID" value="EGB09591.1"/>
    <property type="molecule type" value="Genomic_DNA"/>
</dbReference>
<evidence type="ECO:0000259" key="2">
    <source>
        <dbReference type="Pfam" id="PF07202"/>
    </source>
</evidence>
<feature type="non-terminal residue" evidence="3">
    <location>
        <position position="1"/>
    </location>
</feature>
<dbReference type="Gene3D" id="2.60.450.20">
    <property type="match status" value="1"/>
</dbReference>
<dbReference type="InterPro" id="IPR026581">
    <property type="entry name" value="TCP10L/CENPJ"/>
</dbReference>
<accession>F0Y632</accession>
<evidence type="ECO:0000256" key="1">
    <source>
        <dbReference type="ARBA" id="ARBA00005627"/>
    </source>
</evidence>
<name>F0Y632_AURAN</name>
<dbReference type="eggNOG" id="ENOG502QQR0">
    <property type="taxonomic scope" value="Eukaryota"/>
</dbReference>
<feature type="domain" description="Centromere protein J C-terminal" evidence="2">
    <location>
        <begin position="2"/>
        <end position="23"/>
    </location>
</feature>
<dbReference type="OMA" id="KQRIFRC"/>
<sequence length="117" mass="12922">EGIRERTFPDGKKEVEYKNGTRKAVSPDGAVEVRFANGDVKSADAATGRVVYYYASAQTTHTSDPKRNIEIFEFPNGQVEKHNQDGSKDITFPDGTKKFVHANGSSRTRFPDGVVVE</sequence>
<reference evidence="3 4" key="1">
    <citation type="journal article" date="2011" name="Proc. Natl. Acad. Sci. U.S.A.">
        <title>Niche of harmful alga Aureococcus anophagefferens revealed through ecogenomics.</title>
        <authorList>
            <person name="Gobler C.J."/>
            <person name="Berry D.L."/>
            <person name="Dyhrman S.T."/>
            <person name="Wilhelm S.W."/>
            <person name="Salamov A."/>
            <person name="Lobanov A.V."/>
            <person name="Zhang Y."/>
            <person name="Collier J.L."/>
            <person name="Wurch L.L."/>
            <person name="Kustka A.B."/>
            <person name="Dill B.D."/>
            <person name="Shah M."/>
            <person name="VerBerkmoes N.C."/>
            <person name="Kuo A."/>
            <person name="Terry A."/>
            <person name="Pangilinan J."/>
            <person name="Lindquist E.A."/>
            <person name="Lucas S."/>
            <person name="Paulsen I.T."/>
            <person name="Hattenrath-Lehmann T.K."/>
            <person name="Talmage S.C."/>
            <person name="Walker E.A."/>
            <person name="Koch F."/>
            <person name="Burson A.M."/>
            <person name="Marcoval M.A."/>
            <person name="Tang Y.Z."/>
            <person name="Lecleir G.R."/>
            <person name="Coyne K.J."/>
            <person name="Berg G.M."/>
            <person name="Bertrand E.M."/>
            <person name="Saito M.A."/>
            <person name="Gladyshev V.N."/>
            <person name="Grigoriev I.V."/>
        </authorList>
    </citation>
    <scope>NUCLEOTIDE SEQUENCE [LARGE SCALE GENOMIC DNA]</scope>
    <source>
        <strain evidence="4">CCMP 1984</strain>
    </source>
</reference>
<feature type="domain" description="Centromere protein J C-terminal" evidence="2">
    <location>
        <begin position="69"/>
        <end position="98"/>
    </location>
</feature>
<keyword evidence="4" id="KW-1185">Reference proteome</keyword>
<comment type="similarity">
    <text evidence="1">Belongs to the TCP10 family.</text>
</comment>
<dbReference type="OrthoDB" id="10252174at2759"/>
<dbReference type="InterPro" id="IPR009852">
    <property type="entry name" value="CENPJ_C_dom"/>
</dbReference>
<dbReference type="InterPro" id="IPR047002">
    <property type="entry name" value="Tcp10_C_sf"/>
</dbReference>
<proteinExistence type="inferred from homology"/>
<dbReference type="AlphaFoldDB" id="F0Y632"/>
<dbReference type="Pfam" id="PF07202">
    <property type="entry name" value="Tcp10_C"/>
    <property type="match status" value="2"/>
</dbReference>